<proteinExistence type="predicted"/>
<evidence type="ECO:0000313" key="1">
    <source>
        <dbReference type="EMBL" id="MBE9077663.1"/>
    </source>
</evidence>
<evidence type="ECO:0000313" key="2">
    <source>
        <dbReference type="Proteomes" id="UP000636505"/>
    </source>
</evidence>
<keyword evidence="2" id="KW-1185">Reference proteome</keyword>
<dbReference type="EMBL" id="JADEXG010000019">
    <property type="protein sequence ID" value="MBE9077663.1"/>
    <property type="molecule type" value="Genomic_DNA"/>
</dbReference>
<protein>
    <submittedName>
        <fullName evidence="1">Uncharacterized protein</fullName>
    </submittedName>
</protein>
<organism evidence="1 2">
    <name type="scientific">Vasconcelosia minhoensis LEGE 07310</name>
    <dbReference type="NCBI Taxonomy" id="915328"/>
    <lineage>
        <taxon>Bacteria</taxon>
        <taxon>Bacillati</taxon>
        <taxon>Cyanobacteriota</taxon>
        <taxon>Cyanophyceae</taxon>
        <taxon>Nodosilineales</taxon>
        <taxon>Cymatolegaceae</taxon>
        <taxon>Vasconcelosia</taxon>
        <taxon>Vasconcelosia minhoensis</taxon>
    </lineage>
</organism>
<gene>
    <name evidence="1" type="ORF">IQ241_10200</name>
</gene>
<dbReference type="AlphaFoldDB" id="A0A8J7DCG9"/>
<reference evidence="1" key="1">
    <citation type="submission" date="2020-10" db="EMBL/GenBank/DDBJ databases">
        <authorList>
            <person name="Castelo-Branco R."/>
            <person name="Eusebio N."/>
            <person name="Adriana R."/>
            <person name="Vieira A."/>
            <person name="Brugerolle De Fraissinette N."/>
            <person name="Rezende De Castro R."/>
            <person name="Schneider M.P."/>
            <person name="Vasconcelos V."/>
            <person name="Leao P.N."/>
        </authorList>
    </citation>
    <scope>NUCLEOTIDE SEQUENCE</scope>
    <source>
        <strain evidence="1">LEGE 07310</strain>
    </source>
</reference>
<sequence length="122" mass="13208">MPVVVLDNRKLDDQALAAASKTVVSSPVWIDASGYLGAEHFEGELVLRKEDAPDQTVTLVNPTTVDLNLSVKSFLGGLSYSPIYTNVQEDAYYDGQVPEARRVAFIGFVDDDARQACPGLFG</sequence>
<name>A0A8J7DCG9_9CYAN</name>
<dbReference type="RefSeq" id="WP_193906659.1">
    <property type="nucleotide sequence ID" value="NZ_JADEXG010000019.1"/>
</dbReference>
<accession>A0A8J7DCG9</accession>
<comment type="caution">
    <text evidence="1">The sequence shown here is derived from an EMBL/GenBank/DDBJ whole genome shotgun (WGS) entry which is preliminary data.</text>
</comment>
<dbReference type="Proteomes" id="UP000636505">
    <property type="component" value="Unassembled WGS sequence"/>
</dbReference>